<dbReference type="InterPro" id="IPR004176">
    <property type="entry name" value="Clp_R_N"/>
</dbReference>
<reference evidence="2 3" key="1">
    <citation type="submission" date="2019-07" db="EMBL/GenBank/DDBJ databases">
        <title>Microlunatus dokdonensis sp. nov. isolated from the rhizospheric soil of the wild plant Elymus tsukushiensis.</title>
        <authorList>
            <person name="Ghim S.-Y."/>
            <person name="Hwang Y.-J."/>
            <person name="Son J.-S."/>
            <person name="Shin J.-H."/>
        </authorList>
    </citation>
    <scope>NUCLEOTIDE SEQUENCE [LARGE SCALE GENOMIC DNA]</scope>
    <source>
        <strain evidence="2 3">KUDC0627</strain>
    </source>
</reference>
<dbReference type="Pfam" id="PF02861">
    <property type="entry name" value="Clp_N"/>
    <property type="match status" value="1"/>
</dbReference>
<evidence type="ECO:0000259" key="1">
    <source>
        <dbReference type="Pfam" id="PF02861"/>
    </source>
</evidence>
<dbReference type="InterPro" id="IPR036628">
    <property type="entry name" value="Clp_N_dom_sf"/>
</dbReference>
<evidence type="ECO:0000313" key="3">
    <source>
        <dbReference type="Proteomes" id="UP000319263"/>
    </source>
</evidence>
<dbReference type="GO" id="GO:0008233">
    <property type="term" value="F:peptidase activity"/>
    <property type="evidence" value="ECO:0007669"/>
    <property type="project" value="UniProtKB-KW"/>
</dbReference>
<name>A0A516Q2Y3_9ACTN</name>
<gene>
    <name evidence="2" type="ORF">FOE78_19450</name>
</gene>
<dbReference type="EMBL" id="CP041692">
    <property type="protein sequence ID" value="QDP97795.1"/>
    <property type="molecule type" value="Genomic_DNA"/>
</dbReference>
<sequence>MFGPMSKSAKAALSNAAEEAARQGDRRIGTNHLLLGLLHDSAIAGSLGVDVEHARATAQDLDRQALAGIGLNLAQLPGPIVRRVSGHAPLTSGLRAVIARAVDLAATERVRTAEPRHLMAALLERRKPDPAAELLEAMRPHRNSATPQ</sequence>
<keyword evidence="3" id="KW-1185">Reference proteome</keyword>
<dbReference type="GO" id="GO:0006508">
    <property type="term" value="P:proteolysis"/>
    <property type="evidence" value="ECO:0007669"/>
    <property type="project" value="UniProtKB-KW"/>
</dbReference>
<dbReference type="KEGG" id="mik:FOE78_19450"/>
<organism evidence="2 3">
    <name type="scientific">Microlunatus elymi</name>
    <dbReference type="NCBI Taxonomy" id="2596828"/>
    <lineage>
        <taxon>Bacteria</taxon>
        <taxon>Bacillati</taxon>
        <taxon>Actinomycetota</taxon>
        <taxon>Actinomycetes</taxon>
        <taxon>Propionibacteriales</taxon>
        <taxon>Propionibacteriaceae</taxon>
        <taxon>Microlunatus</taxon>
    </lineage>
</organism>
<accession>A0A516Q2Y3</accession>
<dbReference type="Gene3D" id="1.10.1780.10">
    <property type="entry name" value="Clp, N-terminal domain"/>
    <property type="match status" value="1"/>
</dbReference>
<evidence type="ECO:0000313" key="2">
    <source>
        <dbReference type="EMBL" id="QDP97795.1"/>
    </source>
</evidence>
<feature type="domain" description="Clp R" evidence="1">
    <location>
        <begin position="5"/>
        <end position="136"/>
    </location>
</feature>
<protein>
    <submittedName>
        <fullName evidence="2">Clp protease</fullName>
    </submittedName>
</protein>
<dbReference type="AlphaFoldDB" id="A0A516Q2Y3"/>
<proteinExistence type="predicted"/>
<dbReference type="SUPFAM" id="SSF81923">
    <property type="entry name" value="Double Clp-N motif"/>
    <property type="match status" value="1"/>
</dbReference>
<keyword evidence="2" id="KW-0378">Hydrolase</keyword>
<dbReference type="OrthoDB" id="3628183at2"/>
<keyword evidence="2" id="KW-0645">Protease</keyword>
<dbReference type="RefSeq" id="WP_143987749.1">
    <property type="nucleotide sequence ID" value="NZ_CP041692.1"/>
</dbReference>
<dbReference type="Proteomes" id="UP000319263">
    <property type="component" value="Chromosome"/>
</dbReference>